<dbReference type="EMBL" id="AMGW01000003">
    <property type="protein sequence ID" value="EXJ60744.1"/>
    <property type="molecule type" value="Genomic_DNA"/>
</dbReference>
<reference evidence="4 5" key="1">
    <citation type="submission" date="2013-03" db="EMBL/GenBank/DDBJ databases">
        <title>The Genome Sequence of Cladophialophora yegresii CBS 114405.</title>
        <authorList>
            <consortium name="The Broad Institute Genomics Platform"/>
            <person name="Cuomo C."/>
            <person name="de Hoog S."/>
            <person name="Gorbushina A."/>
            <person name="Walker B."/>
            <person name="Young S.K."/>
            <person name="Zeng Q."/>
            <person name="Gargeya S."/>
            <person name="Fitzgerald M."/>
            <person name="Haas B."/>
            <person name="Abouelleil A."/>
            <person name="Allen A.W."/>
            <person name="Alvarado L."/>
            <person name="Arachchi H.M."/>
            <person name="Berlin A.M."/>
            <person name="Chapman S.B."/>
            <person name="Gainer-Dewar J."/>
            <person name="Goldberg J."/>
            <person name="Griggs A."/>
            <person name="Gujja S."/>
            <person name="Hansen M."/>
            <person name="Howarth C."/>
            <person name="Imamovic A."/>
            <person name="Ireland A."/>
            <person name="Larimer J."/>
            <person name="McCowan C."/>
            <person name="Murphy C."/>
            <person name="Pearson M."/>
            <person name="Poon T.W."/>
            <person name="Priest M."/>
            <person name="Roberts A."/>
            <person name="Saif S."/>
            <person name="Shea T."/>
            <person name="Sisk P."/>
            <person name="Sykes S."/>
            <person name="Wortman J."/>
            <person name="Nusbaum C."/>
            <person name="Birren B."/>
        </authorList>
    </citation>
    <scope>NUCLEOTIDE SEQUENCE [LARGE SCALE GENOMIC DNA]</scope>
    <source>
        <strain evidence="4 5">CBS 114405</strain>
    </source>
</reference>
<dbReference type="SUPFAM" id="SSF50978">
    <property type="entry name" value="WD40 repeat-like"/>
    <property type="match status" value="1"/>
</dbReference>
<dbReference type="Proteomes" id="UP000019473">
    <property type="component" value="Unassembled WGS sequence"/>
</dbReference>
<evidence type="ECO:0000313" key="4">
    <source>
        <dbReference type="EMBL" id="EXJ60744.1"/>
    </source>
</evidence>
<dbReference type="VEuPathDB" id="FungiDB:A1O7_04897"/>
<dbReference type="OrthoDB" id="128867at2759"/>
<proteinExistence type="predicted"/>
<dbReference type="eggNOG" id="KOG2695">
    <property type="taxonomic scope" value="Eukaryota"/>
</dbReference>
<feature type="compositionally biased region" description="Basic and acidic residues" evidence="3">
    <location>
        <begin position="497"/>
        <end position="506"/>
    </location>
</feature>
<dbReference type="AlphaFoldDB" id="W9WQU2"/>
<evidence type="ECO:0008006" key="6">
    <source>
        <dbReference type="Google" id="ProtNLM"/>
    </source>
</evidence>
<gene>
    <name evidence="4" type="ORF">A1O7_04897</name>
</gene>
<dbReference type="InterPro" id="IPR036322">
    <property type="entry name" value="WD40_repeat_dom_sf"/>
</dbReference>
<evidence type="ECO:0000256" key="2">
    <source>
        <dbReference type="ARBA" id="ARBA00022737"/>
    </source>
</evidence>
<comment type="caution">
    <text evidence="4">The sequence shown here is derived from an EMBL/GenBank/DDBJ whole genome shotgun (WGS) entry which is preliminary data.</text>
</comment>
<evidence type="ECO:0000313" key="5">
    <source>
        <dbReference type="Proteomes" id="UP000019473"/>
    </source>
</evidence>
<dbReference type="PANTHER" id="PTHR44472">
    <property type="entry name" value="DDB1- AND CUL4-ASSOCIATED FACTOR 4-RELATED"/>
    <property type="match status" value="1"/>
</dbReference>
<feature type="region of interest" description="Disordered" evidence="3">
    <location>
        <begin position="492"/>
        <end position="537"/>
    </location>
</feature>
<organism evidence="4 5">
    <name type="scientific">Cladophialophora yegresii CBS 114405</name>
    <dbReference type="NCBI Taxonomy" id="1182544"/>
    <lineage>
        <taxon>Eukaryota</taxon>
        <taxon>Fungi</taxon>
        <taxon>Dikarya</taxon>
        <taxon>Ascomycota</taxon>
        <taxon>Pezizomycotina</taxon>
        <taxon>Eurotiomycetes</taxon>
        <taxon>Chaetothyriomycetidae</taxon>
        <taxon>Chaetothyriales</taxon>
        <taxon>Herpotrichiellaceae</taxon>
        <taxon>Cladophialophora</taxon>
    </lineage>
</organism>
<keyword evidence="1" id="KW-0853">WD repeat</keyword>
<sequence length="537" mass="58449">MPPNLPGFYFDPEKNRYFKIQANHVAPTGSRYSRQAVKAENVIKKDQRRVERTQRTKLASTITRSKVLVHPLLSFDRRLGDLRRSARTSVAEYYAASLHGADALRPASPSIFPDSGHFAVDHESGSLFGDFTWLHTTRMLALHCDRHPFDEQRYPRGEGASWRSTAHPESTERLYSKRSGLYNSIASVARVQAVASLGSGMVAWVQSSPGAEGGPQESRVKVASSVGSPFASNGVNESAFYNRIVDLAARPASSHSGGDGSHIALATGNSIWLMDVTNPHHGPAQYLLNQADGTKDTMKVHFLDHNVLMCGTRSGKMLLLDVREAPSSFSTTRLRIQHSSAITNMRALAGQSILLAGLGSTGVYDLRITPRPSPKCHLPRANSYRHSRPVVAFDISATRRQSQYGLGWAYDPELNLVVAASTDYVANHRVGVWNAGTGKMVASPLNEFVFSKPVVCAEVARVRDGPKSVLLSLPGLGGGIMEWSPQGLESRFSRRTQRFDGRRVAGEDEESGTGTTDDEESGTGTTDDEEGDSLDGG</sequence>
<dbReference type="InterPro" id="IPR015943">
    <property type="entry name" value="WD40/YVTN_repeat-like_dom_sf"/>
</dbReference>
<evidence type="ECO:0000256" key="3">
    <source>
        <dbReference type="SAM" id="MobiDB-lite"/>
    </source>
</evidence>
<feature type="compositionally biased region" description="Acidic residues" evidence="3">
    <location>
        <begin position="507"/>
        <end position="537"/>
    </location>
</feature>
<keyword evidence="5" id="KW-1185">Reference proteome</keyword>
<dbReference type="STRING" id="1182544.W9WQU2"/>
<evidence type="ECO:0000256" key="1">
    <source>
        <dbReference type="ARBA" id="ARBA00022574"/>
    </source>
</evidence>
<dbReference type="GO" id="GO:0080008">
    <property type="term" value="C:Cul4-RING E3 ubiquitin ligase complex"/>
    <property type="evidence" value="ECO:0007669"/>
    <property type="project" value="TreeGrafter"/>
</dbReference>
<dbReference type="PANTHER" id="PTHR44472:SF1">
    <property type="entry name" value="DDB1 AND CUL4 ASSOCIATED FACTOR 4"/>
    <property type="match status" value="1"/>
</dbReference>
<protein>
    <recommendedName>
        <fullName evidence="6">Myocyte-specific enhancer factor 2d</fullName>
    </recommendedName>
</protein>
<accession>W9WQU2</accession>
<name>W9WQU2_9EURO</name>
<dbReference type="HOGENOM" id="CLU_029545_0_0_1"/>
<dbReference type="Gene3D" id="2.130.10.10">
    <property type="entry name" value="YVTN repeat-like/Quinoprotein amine dehydrogenase"/>
    <property type="match status" value="1"/>
</dbReference>
<dbReference type="GeneID" id="19179482"/>
<keyword evidence="2" id="KW-0677">Repeat</keyword>
<dbReference type="RefSeq" id="XP_007757097.1">
    <property type="nucleotide sequence ID" value="XM_007758907.1"/>
</dbReference>
<dbReference type="InterPro" id="IPR052254">
    <property type="entry name" value="CUL4-DDB1_E3_ligase_receptor"/>
</dbReference>